<gene>
    <name evidence="1" type="ORF">TIFTF001_055166</name>
</gene>
<evidence type="ECO:0000313" key="1">
    <source>
        <dbReference type="EMBL" id="GMN71548.1"/>
    </source>
</evidence>
<organism evidence="1 2">
    <name type="scientific">Ficus carica</name>
    <name type="common">Common fig</name>
    <dbReference type="NCBI Taxonomy" id="3494"/>
    <lineage>
        <taxon>Eukaryota</taxon>
        <taxon>Viridiplantae</taxon>
        <taxon>Streptophyta</taxon>
        <taxon>Embryophyta</taxon>
        <taxon>Tracheophyta</taxon>
        <taxon>Spermatophyta</taxon>
        <taxon>Magnoliopsida</taxon>
        <taxon>eudicotyledons</taxon>
        <taxon>Gunneridae</taxon>
        <taxon>Pentapetalae</taxon>
        <taxon>rosids</taxon>
        <taxon>fabids</taxon>
        <taxon>Rosales</taxon>
        <taxon>Moraceae</taxon>
        <taxon>Ficeae</taxon>
        <taxon>Ficus</taxon>
    </lineage>
</organism>
<protein>
    <submittedName>
        <fullName evidence="1">Uncharacterized protein</fullName>
    </submittedName>
</protein>
<evidence type="ECO:0000313" key="2">
    <source>
        <dbReference type="Proteomes" id="UP001187192"/>
    </source>
</evidence>
<keyword evidence="2" id="KW-1185">Reference proteome</keyword>
<dbReference type="EMBL" id="BTGU01016546">
    <property type="protein sequence ID" value="GMN71548.1"/>
    <property type="molecule type" value="Genomic_DNA"/>
</dbReference>
<accession>A0AA88ECT9</accession>
<proteinExistence type="predicted"/>
<dbReference type="AlphaFoldDB" id="A0AA88ECT9"/>
<name>A0AA88ECT9_FICCA</name>
<comment type="caution">
    <text evidence="1">The sequence shown here is derived from an EMBL/GenBank/DDBJ whole genome shotgun (WGS) entry which is preliminary data.</text>
</comment>
<dbReference type="Proteomes" id="UP001187192">
    <property type="component" value="Unassembled WGS sequence"/>
</dbReference>
<reference evidence="1" key="1">
    <citation type="submission" date="2023-07" db="EMBL/GenBank/DDBJ databases">
        <title>draft genome sequence of fig (Ficus carica).</title>
        <authorList>
            <person name="Takahashi T."/>
            <person name="Nishimura K."/>
        </authorList>
    </citation>
    <scope>NUCLEOTIDE SEQUENCE</scope>
</reference>
<sequence length="55" mass="6511">MVEQDFRKELEGWKNNKEQIGQTAVEIELAIFGLLVEELAEELFVVVEFKWENNK</sequence>